<evidence type="ECO:0000259" key="14">
    <source>
        <dbReference type="PROSITE" id="PS50893"/>
    </source>
</evidence>
<feature type="transmembrane region" description="Helical" evidence="13">
    <location>
        <begin position="57"/>
        <end position="78"/>
    </location>
</feature>
<feature type="transmembrane region" description="Helical" evidence="13">
    <location>
        <begin position="20"/>
        <end position="37"/>
    </location>
</feature>
<evidence type="ECO:0000313" key="16">
    <source>
        <dbReference type="EMBL" id="SLM09963.1"/>
    </source>
</evidence>
<evidence type="ECO:0000256" key="13">
    <source>
        <dbReference type="SAM" id="Phobius"/>
    </source>
</evidence>
<dbReference type="InterPro" id="IPR027417">
    <property type="entry name" value="P-loop_NTPase"/>
</dbReference>
<keyword evidence="10 13" id="KW-0472">Membrane</keyword>
<dbReference type="SUPFAM" id="SSF52540">
    <property type="entry name" value="P-loop containing nucleoside triphosphate hydrolases"/>
    <property type="match status" value="1"/>
</dbReference>
<keyword evidence="6 13" id="KW-0812">Transmembrane</keyword>
<dbReference type="FunFam" id="1.20.1560.10:FF:000011">
    <property type="entry name" value="Multidrug ABC transporter ATP-binding protein"/>
    <property type="match status" value="1"/>
</dbReference>
<feature type="transmembrane region" description="Helical" evidence="13">
    <location>
        <begin position="243"/>
        <end position="264"/>
    </location>
</feature>
<gene>
    <name evidence="16" type="ORF">SPIROBIBN47_100193</name>
</gene>
<dbReference type="InterPro" id="IPR003593">
    <property type="entry name" value="AAA+_ATPase"/>
</dbReference>
<evidence type="ECO:0000256" key="10">
    <source>
        <dbReference type="ARBA" id="ARBA00023136"/>
    </source>
</evidence>
<accession>A0A3P3XGN5</accession>
<comment type="catalytic activity">
    <reaction evidence="11">
        <text>ATP + H2O + xenobioticSide 1 = ADP + phosphate + xenobioticSide 2.</text>
        <dbReference type="EC" id="7.6.2.2"/>
    </reaction>
</comment>
<dbReference type="InterPro" id="IPR039421">
    <property type="entry name" value="Type_1_exporter"/>
</dbReference>
<feature type="domain" description="ABC transmembrane type-1" evidence="15">
    <location>
        <begin position="20"/>
        <end position="303"/>
    </location>
</feature>
<keyword evidence="8" id="KW-0067">ATP-binding</keyword>
<dbReference type="GO" id="GO:0016887">
    <property type="term" value="F:ATP hydrolysis activity"/>
    <property type="evidence" value="ECO:0007669"/>
    <property type="project" value="InterPro"/>
</dbReference>
<dbReference type="GO" id="GO:0008559">
    <property type="term" value="F:ABC-type xenobiotic transporter activity"/>
    <property type="evidence" value="ECO:0007669"/>
    <property type="project" value="UniProtKB-EC"/>
</dbReference>
<feature type="transmembrane region" description="Helical" evidence="13">
    <location>
        <begin position="276"/>
        <end position="301"/>
    </location>
</feature>
<dbReference type="InterPro" id="IPR017871">
    <property type="entry name" value="ABC_transporter-like_CS"/>
</dbReference>
<dbReference type="PROSITE" id="PS00211">
    <property type="entry name" value="ABC_TRANSPORTER_1"/>
    <property type="match status" value="1"/>
</dbReference>
<feature type="domain" description="ABC transporter" evidence="14">
    <location>
        <begin position="336"/>
        <end position="571"/>
    </location>
</feature>
<reference evidence="16" key="1">
    <citation type="submission" date="2017-02" db="EMBL/GenBank/DDBJ databases">
        <authorList>
            <person name="Regsiter A."/>
            <person name="William W."/>
        </authorList>
    </citation>
    <scope>NUCLEOTIDE SEQUENCE</scope>
    <source>
        <strain evidence="16">Bib</strain>
    </source>
</reference>
<keyword evidence="9 13" id="KW-1133">Transmembrane helix</keyword>
<evidence type="ECO:0000256" key="6">
    <source>
        <dbReference type="ARBA" id="ARBA00022692"/>
    </source>
</evidence>
<evidence type="ECO:0000256" key="11">
    <source>
        <dbReference type="ARBA" id="ARBA00034018"/>
    </source>
</evidence>
<evidence type="ECO:0000256" key="8">
    <source>
        <dbReference type="ARBA" id="ARBA00022840"/>
    </source>
</evidence>
<dbReference type="SUPFAM" id="SSF90123">
    <property type="entry name" value="ABC transporter transmembrane region"/>
    <property type="match status" value="1"/>
</dbReference>
<dbReference type="PANTHER" id="PTHR43394">
    <property type="entry name" value="ATP-DEPENDENT PERMEASE MDL1, MITOCHONDRIAL"/>
    <property type="match status" value="1"/>
</dbReference>
<evidence type="ECO:0000256" key="12">
    <source>
        <dbReference type="ARBA" id="ARBA00074518"/>
    </source>
</evidence>
<sequence length="599" mass="65485">MFKEYATLLPHLKQYRFRYIAGILCLIAVDASQVLIPRYMKTAIDTIVSGSFQLREIVQPLLIMIALAVLISVGRFFWRYFINVASRRIEAEMRDRLFAHILNMSGGFFRTNTTGDLMARATNDISTIRQATGMGFVALVDGVFMTAMILVAMFANNARVAAWIILPLPLITALILLFGRIVGKLFKKIQDIYGRLSNIAQESISGIRVVKSFVKEDYFFGRFAQANSEYKNAIMDLVKTSGFFFPFITFLAGLSTVLLVLFGGNASIRNKMTPGSIIAMLSYLEMLVWPMMSAGFTVNIVQRGAASLKRINEILNTKPEIPESKNLVNGEPLGDIEIRSLSYAYPGSSRMALENVSVHIPHASMLGILGKVGSGKSTLLKMLPRMLDPGEGHIFIGGTDICSFKLDTLRAAFGMVPQESFLFSDSIRANILFAAPGLDSARFEEITRIAGLDRDVSLFPHGWDTIVGERGITLSGGQKQRIALARALAANPSILLLDDALSAVDGETEERILSALLEERAGKTTLVVSHRISTLRNADQIIVLDGGRITQKGTHEELLEDSEGFYAKIAALQQLEQESCASCGDAGSGEALGEEAAGG</sequence>
<dbReference type="GO" id="GO:0005886">
    <property type="term" value="C:plasma membrane"/>
    <property type="evidence" value="ECO:0007669"/>
    <property type="project" value="UniProtKB-SubCell"/>
</dbReference>
<dbReference type="Pfam" id="PF00664">
    <property type="entry name" value="ABC_membrane"/>
    <property type="match status" value="1"/>
</dbReference>
<dbReference type="Gene3D" id="1.20.1560.10">
    <property type="entry name" value="ABC transporter type 1, transmembrane domain"/>
    <property type="match status" value="1"/>
</dbReference>
<dbReference type="Pfam" id="PF00005">
    <property type="entry name" value="ABC_tran"/>
    <property type="match status" value="1"/>
</dbReference>
<feature type="transmembrane region" description="Helical" evidence="13">
    <location>
        <begin position="160"/>
        <end position="179"/>
    </location>
</feature>
<dbReference type="InterPro" id="IPR036640">
    <property type="entry name" value="ABC1_TM_sf"/>
</dbReference>
<keyword evidence="7" id="KW-0547">Nucleotide-binding</keyword>
<dbReference type="Gene3D" id="3.40.50.300">
    <property type="entry name" value="P-loop containing nucleotide triphosphate hydrolases"/>
    <property type="match status" value="1"/>
</dbReference>
<dbReference type="InterPro" id="IPR011527">
    <property type="entry name" value="ABC1_TM_dom"/>
</dbReference>
<evidence type="ECO:0000256" key="1">
    <source>
        <dbReference type="ARBA" id="ARBA00004651"/>
    </source>
</evidence>
<dbReference type="EMBL" id="FWDM01000002">
    <property type="protein sequence ID" value="SLM09963.1"/>
    <property type="molecule type" value="Genomic_DNA"/>
</dbReference>
<dbReference type="CDD" id="cd18541">
    <property type="entry name" value="ABC_6TM_TmrB_like"/>
    <property type="match status" value="1"/>
</dbReference>
<protein>
    <recommendedName>
        <fullName evidence="12">Multidrug resistance-like ATP-binding protein MdlA</fullName>
        <ecNumber evidence="3">7.6.2.2</ecNumber>
    </recommendedName>
</protein>
<dbReference type="FunFam" id="3.40.50.300:FF:000221">
    <property type="entry name" value="Multidrug ABC transporter ATP-binding protein"/>
    <property type="match status" value="1"/>
</dbReference>
<dbReference type="InterPro" id="IPR003439">
    <property type="entry name" value="ABC_transporter-like_ATP-bd"/>
</dbReference>
<comment type="similarity">
    <text evidence="2">Belongs to the ABC transporter superfamily. Drug exporter-2 (TC 3.A.1.117) family.</text>
</comment>
<evidence type="ECO:0000256" key="9">
    <source>
        <dbReference type="ARBA" id="ARBA00022989"/>
    </source>
</evidence>
<feature type="transmembrane region" description="Helical" evidence="13">
    <location>
        <begin position="136"/>
        <end position="154"/>
    </location>
</feature>
<name>A0A3P3XGN5_9SPIR</name>
<keyword evidence="5" id="KW-1003">Cell membrane</keyword>
<dbReference type="GO" id="GO:0005524">
    <property type="term" value="F:ATP binding"/>
    <property type="evidence" value="ECO:0007669"/>
    <property type="project" value="UniProtKB-KW"/>
</dbReference>
<keyword evidence="4" id="KW-0813">Transport</keyword>
<organism evidence="16">
    <name type="scientific">uncultured spirochete</name>
    <dbReference type="NCBI Taxonomy" id="156406"/>
    <lineage>
        <taxon>Bacteria</taxon>
        <taxon>Pseudomonadati</taxon>
        <taxon>Spirochaetota</taxon>
        <taxon>Spirochaetia</taxon>
        <taxon>Spirochaetales</taxon>
        <taxon>environmental samples</taxon>
    </lineage>
</organism>
<dbReference type="PANTHER" id="PTHR43394:SF1">
    <property type="entry name" value="ATP-BINDING CASSETTE SUB-FAMILY B MEMBER 10, MITOCHONDRIAL"/>
    <property type="match status" value="1"/>
</dbReference>
<dbReference type="AlphaFoldDB" id="A0A3P3XGN5"/>
<dbReference type="SMART" id="SM00382">
    <property type="entry name" value="AAA"/>
    <property type="match status" value="1"/>
</dbReference>
<evidence type="ECO:0000259" key="15">
    <source>
        <dbReference type="PROSITE" id="PS50929"/>
    </source>
</evidence>
<dbReference type="EC" id="7.6.2.2" evidence="3"/>
<comment type="subcellular location">
    <subcellularLocation>
        <location evidence="1">Cell membrane</location>
        <topology evidence="1">Multi-pass membrane protein</topology>
    </subcellularLocation>
</comment>
<dbReference type="PROSITE" id="PS50893">
    <property type="entry name" value="ABC_TRANSPORTER_2"/>
    <property type="match status" value="1"/>
</dbReference>
<evidence type="ECO:0000256" key="2">
    <source>
        <dbReference type="ARBA" id="ARBA00006526"/>
    </source>
</evidence>
<dbReference type="GO" id="GO:0015421">
    <property type="term" value="F:ABC-type oligopeptide transporter activity"/>
    <property type="evidence" value="ECO:0007669"/>
    <property type="project" value="TreeGrafter"/>
</dbReference>
<proteinExistence type="inferred from homology"/>
<evidence type="ECO:0000256" key="3">
    <source>
        <dbReference type="ARBA" id="ARBA00012191"/>
    </source>
</evidence>
<dbReference type="PROSITE" id="PS50929">
    <property type="entry name" value="ABC_TM1F"/>
    <property type="match status" value="1"/>
</dbReference>
<evidence type="ECO:0000256" key="7">
    <source>
        <dbReference type="ARBA" id="ARBA00022741"/>
    </source>
</evidence>
<evidence type="ECO:0000256" key="5">
    <source>
        <dbReference type="ARBA" id="ARBA00022475"/>
    </source>
</evidence>
<evidence type="ECO:0000256" key="4">
    <source>
        <dbReference type="ARBA" id="ARBA00022448"/>
    </source>
</evidence>